<evidence type="ECO:0000313" key="2">
    <source>
        <dbReference type="Proteomes" id="UP000199701"/>
    </source>
</evidence>
<reference evidence="1 2" key="1">
    <citation type="submission" date="2016-10" db="EMBL/GenBank/DDBJ databases">
        <authorList>
            <person name="de Groot N.N."/>
        </authorList>
    </citation>
    <scope>NUCLEOTIDE SEQUENCE [LARGE SCALE GENOMIC DNA]</scope>
    <source>
        <strain evidence="1 2">DSM 9179</strain>
    </source>
</reference>
<dbReference type="AlphaFoldDB" id="A0A1I0RUG3"/>
<protein>
    <submittedName>
        <fullName evidence="1">Glucose/arabinose dehydrogenase, beta-propeller fold</fullName>
    </submittedName>
</protein>
<dbReference type="PANTHER" id="PTHR33546:SF1">
    <property type="entry name" value="LARGE, MULTIFUNCTIONAL SECRETED PROTEIN"/>
    <property type="match status" value="1"/>
</dbReference>
<dbReference type="Proteomes" id="UP000199701">
    <property type="component" value="Unassembled WGS sequence"/>
</dbReference>
<dbReference type="PANTHER" id="PTHR33546">
    <property type="entry name" value="LARGE, MULTIFUNCTIONAL SECRETED PROTEIN-RELATED"/>
    <property type="match status" value="1"/>
</dbReference>
<organism evidence="1 2">
    <name type="scientific">[Clostridium] fimetarium</name>
    <dbReference type="NCBI Taxonomy" id="99656"/>
    <lineage>
        <taxon>Bacteria</taxon>
        <taxon>Bacillati</taxon>
        <taxon>Bacillota</taxon>
        <taxon>Clostridia</taxon>
        <taxon>Lachnospirales</taxon>
        <taxon>Lachnospiraceae</taxon>
    </lineage>
</organism>
<dbReference type="EMBL" id="FOJI01000024">
    <property type="protein sequence ID" value="SEW44992.1"/>
    <property type="molecule type" value="Genomic_DNA"/>
</dbReference>
<name>A0A1I0RUG3_9FIRM</name>
<accession>A0A1I0RUG3</accession>
<dbReference type="RefSeq" id="WP_092457869.1">
    <property type="nucleotide sequence ID" value="NZ_FOJI01000024.1"/>
</dbReference>
<dbReference type="Gene3D" id="2.120.10.30">
    <property type="entry name" value="TolB, C-terminal domain"/>
    <property type="match status" value="1"/>
</dbReference>
<evidence type="ECO:0000313" key="1">
    <source>
        <dbReference type="EMBL" id="SEW44992.1"/>
    </source>
</evidence>
<gene>
    <name evidence="1" type="ORF">SAMN05421659_1241</name>
</gene>
<dbReference type="SUPFAM" id="SSF50952">
    <property type="entry name" value="Soluble quinoprotein glucose dehydrogenase"/>
    <property type="match status" value="1"/>
</dbReference>
<keyword evidence="2" id="KW-1185">Reference proteome</keyword>
<proteinExistence type="predicted"/>
<dbReference type="STRING" id="99656.SAMN05421659_1241"/>
<dbReference type="OrthoDB" id="9770043at2"/>
<dbReference type="InterPro" id="IPR011042">
    <property type="entry name" value="6-blade_b-propeller_TolB-like"/>
</dbReference>
<sequence length="455" mass="50182">MYYKKCNSSKNNELFIHQIVKTERFLDPNDIYITQGYKIEPFAHGLNTPIGIAFTEDGDLLIADDGILSGNPKVLLLSKGNFKLIADGFNVPISGINYRNKDIYVSHRGVITIVKLDGTKQDIIKGLPSNGDYSNNKVDFDLDGKMYFGQGTATNSGVVGVDNEWVPNCSFFHDQPGSYIMLNGQNFETKNMLIPAEEIAITGAYSAYGVPNLQRFEILKGTIRASGSVLKSNSDGSKLELVAWGFRNPFIVKHDLYNRLFVTNQGYENRGSRPIANAPDVISLMIPDTWYGFPDYSGGELVTLPKFAPAGGRQPEILFTNHPSVPPKSFAVFPPSSNIMGLDYNKYPDFGVVNDMYIAEFGDKGKNTYTEVEDKLHVGNRIAKVDMNTGEVSTFAINKSGFPAYIGQGGGLSRPTDVQFGPESAMYVVDYAVTTKENPNVYIPNTGVIWKITKT</sequence>
<dbReference type="InterPro" id="IPR011041">
    <property type="entry name" value="Quinoprot_gluc/sorb_DH_b-prop"/>
</dbReference>